<evidence type="ECO:0000313" key="3">
    <source>
        <dbReference type="EMBL" id="KOF85224.1"/>
    </source>
</evidence>
<dbReference type="AlphaFoldDB" id="A0A0L8H821"/>
<keyword evidence="2" id="KW-0472">Membrane</keyword>
<sequence>MTTRLIRVHQAHTSQPYVHDMVILYQDKQCITLQKTLMRKHTSHSVSRAKIVKIKRGGTALYLPKEIHTAPLSIFRYKSIPVVLAGNKEQSADGAMLHASATDYKLYCITTLNPSHTASVSISRQKNIDDDDDDEDDDDDDNAGEDVIDDDDNDNDGDENRDHDDNAGLIILIIVIIIIIIIVIIIIVIIVVIVIVIIIKTVIITIVITIVVDVVITLFLLFLGVLFSFLSDASLSLYLFFPCFHLLFLFPPLPPPFSFPSPLSLSLKGKPKAKRVNLITLFLMDVSTISGNGTSSKCWFDPAVCSFRSISTAYSPLPPVEEPSCAY</sequence>
<keyword evidence="2" id="KW-0812">Transmembrane</keyword>
<evidence type="ECO:0000256" key="2">
    <source>
        <dbReference type="SAM" id="Phobius"/>
    </source>
</evidence>
<feature type="compositionally biased region" description="Acidic residues" evidence="1">
    <location>
        <begin position="129"/>
        <end position="157"/>
    </location>
</feature>
<dbReference type="EMBL" id="KQ418947">
    <property type="protein sequence ID" value="KOF85224.1"/>
    <property type="molecule type" value="Genomic_DNA"/>
</dbReference>
<organism evidence="3">
    <name type="scientific">Octopus bimaculoides</name>
    <name type="common">California two-spotted octopus</name>
    <dbReference type="NCBI Taxonomy" id="37653"/>
    <lineage>
        <taxon>Eukaryota</taxon>
        <taxon>Metazoa</taxon>
        <taxon>Spiralia</taxon>
        <taxon>Lophotrochozoa</taxon>
        <taxon>Mollusca</taxon>
        <taxon>Cephalopoda</taxon>
        <taxon>Coleoidea</taxon>
        <taxon>Octopodiformes</taxon>
        <taxon>Octopoda</taxon>
        <taxon>Incirrata</taxon>
        <taxon>Octopodidae</taxon>
        <taxon>Octopus</taxon>
    </lineage>
</organism>
<keyword evidence="2" id="KW-1133">Transmembrane helix</keyword>
<evidence type="ECO:0000256" key="1">
    <source>
        <dbReference type="SAM" id="MobiDB-lite"/>
    </source>
</evidence>
<feature type="region of interest" description="Disordered" evidence="1">
    <location>
        <begin position="121"/>
        <end position="160"/>
    </location>
</feature>
<name>A0A0L8H821_OCTBM</name>
<gene>
    <name evidence="3" type="ORF">OCBIM_22020660mg</name>
</gene>
<feature type="transmembrane region" description="Helical" evidence="2">
    <location>
        <begin position="169"/>
        <end position="199"/>
    </location>
</feature>
<protein>
    <submittedName>
        <fullName evidence="3">Uncharacterized protein</fullName>
    </submittedName>
</protein>
<proteinExistence type="predicted"/>
<reference evidence="3" key="1">
    <citation type="submission" date="2015-07" db="EMBL/GenBank/DDBJ databases">
        <title>MeaNS - Measles Nucleotide Surveillance Program.</title>
        <authorList>
            <person name="Tran T."/>
            <person name="Druce J."/>
        </authorList>
    </citation>
    <scope>NUCLEOTIDE SEQUENCE</scope>
    <source>
        <strain evidence="3">UCB-OBI-ISO-001</strain>
        <tissue evidence="3">Gonad</tissue>
    </source>
</reference>
<dbReference type="OrthoDB" id="6435011at2759"/>
<accession>A0A0L8H821</accession>
<feature type="transmembrane region" description="Helical" evidence="2">
    <location>
        <begin position="235"/>
        <end position="253"/>
    </location>
</feature>
<feature type="transmembrane region" description="Helical" evidence="2">
    <location>
        <begin position="206"/>
        <end position="229"/>
    </location>
</feature>